<evidence type="ECO:0000256" key="1">
    <source>
        <dbReference type="SAM" id="MobiDB-lite"/>
    </source>
</evidence>
<protein>
    <submittedName>
        <fullName evidence="2">Uncharacterized protein</fullName>
    </submittedName>
</protein>
<gene>
    <name evidence="2" type="ORF">LTRI10_LOCUS36475</name>
</gene>
<evidence type="ECO:0000313" key="3">
    <source>
        <dbReference type="Proteomes" id="UP001497516"/>
    </source>
</evidence>
<feature type="compositionally biased region" description="Polar residues" evidence="1">
    <location>
        <begin position="8"/>
        <end position="22"/>
    </location>
</feature>
<organism evidence="2 3">
    <name type="scientific">Linum trigynum</name>
    <dbReference type="NCBI Taxonomy" id="586398"/>
    <lineage>
        <taxon>Eukaryota</taxon>
        <taxon>Viridiplantae</taxon>
        <taxon>Streptophyta</taxon>
        <taxon>Embryophyta</taxon>
        <taxon>Tracheophyta</taxon>
        <taxon>Spermatophyta</taxon>
        <taxon>Magnoliopsida</taxon>
        <taxon>eudicotyledons</taxon>
        <taxon>Gunneridae</taxon>
        <taxon>Pentapetalae</taxon>
        <taxon>rosids</taxon>
        <taxon>fabids</taxon>
        <taxon>Malpighiales</taxon>
        <taxon>Linaceae</taxon>
        <taxon>Linum</taxon>
    </lineage>
</organism>
<dbReference type="EMBL" id="OZ034819">
    <property type="protein sequence ID" value="CAL1396090.1"/>
    <property type="molecule type" value="Genomic_DNA"/>
</dbReference>
<keyword evidence="3" id="KW-1185">Reference proteome</keyword>
<accession>A0AAV2FCV1</accession>
<reference evidence="2 3" key="1">
    <citation type="submission" date="2024-04" db="EMBL/GenBank/DDBJ databases">
        <authorList>
            <person name="Fracassetti M."/>
        </authorList>
    </citation>
    <scope>NUCLEOTIDE SEQUENCE [LARGE SCALE GENOMIC DNA]</scope>
</reference>
<sequence length="66" mass="7632">MEGDKPSIRNTTLSNQARSEGSTGSIQWFKYLGRGNKANQCCNRKALVWRDGEYLYKEDQEEEEKS</sequence>
<proteinExistence type="predicted"/>
<evidence type="ECO:0000313" key="2">
    <source>
        <dbReference type="EMBL" id="CAL1396090.1"/>
    </source>
</evidence>
<feature type="region of interest" description="Disordered" evidence="1">
    <location>
        <begin position="1"/>
        <end position="22"/>
    </location>
</feature>
<name>A0AAV2FCV1_9ROSI</name>
<dbReference type="AlphaFoldDB" id="A0AAV2FCV1"/>
<dbReference type="Proteomes" id="UP001497516">
    <property type="component" value="Chromosome 6"/>
</dbReference>